<dbReference type="PANTHER" id="PTHR34187">
    <property type="entry name" value="FGR18P"/>
    <property type="match status" value="1"/>
</dbReference>
<dbReference type="PANTHER" id="PTHR34187:SF2">
    <property type="entry name" value="DUF202 DOMAIN-CONTAINING PROTEIN"/>
    <property type="match status" value="1"/>
</dbReference>
<keyword evidence="2" id="KW-1003">Cell membrane</keyword>
<dbReference type="InterPro" id="IPR052053">
    <property type="entry name" value="IM_YidH-like"/>
</dbReference>
<evidence type="ECO:0000313" key="8">
    <source>
        <dbReference type="EMBL" id="MCP2163896.1"/>
    </source>
</evidence>
<sequence length="123" mass="13511">MMRAMPRRPHWYEEGEEPDYRFTLANERTFLAWLRTALALLAGAVALMQFVPLAGISGLRTALAVLLGVAGTALGAFAYQRWAHVQRAMRHGRSLPMTWLPFVLGWVAAVAGVIVLVLVVVGP</sequence>
<evidence type="ECO:0000256" key="6">
    <source>
        <dbReference type="SAM" id="Phobius"/>
    </source>
</evidence>
<dbReference type="EMBL" id="JAMTCK010000002">
    <property type="protein sequence ID" value="MCP2163896.1"/>
    <property type="molecule type" value="Genomic_DNA"/>
</dbReference>
<keyword evidence="9" id="KW-1185">Reference proteome</keyword>
<keyword evidence="3 6" id="KW-0812">Transmembrane</keyword>
<comment type="caution">
    <text evidence="8">The sequence shown here is derived from an EMBL/GenBank/DDBJ whole genome shotgun (WGS) entry which is preliminary data.</text>
</comment>
<proteinExistence type="predicted"/>
<evidence type="ECO:0000256" key="3">
    <source>
        <dbReference type="ARBA" id="ARBA00022692"/>
    </source>
</evidence>
<evidence type="ECO:0000256" key="2">
    <source>
        <dbReference type="ARBA" id="ARBA00022475"/>
    </source>
</evidence>
<feature type="transmembrane region" description="Helical" evidence="6">
    <location>
        <begin position="30"/>
        <end position="51"/>
    </location>
</feature>
<gene>
    <name evidence="8" type="ORF">LX83_000736</name>
</gene>
<evidence type="ECO:0000256" key="1">
    <source>
        <dbReference type="ARBA" id="ARBA00004651"/>
    </source>
</evidence>
<name>A0AAE3KDC4_9PSEU</name>
<evidence type="ECO:0000256" key="5">
    <source>
        <dbReference type="ARBA" id="ARBA00023136"/>
    </source>
</evidence>
<evidence type="ECO:0000256" key="4">
    <source>
        <dbReference type="ARBA" id="ARBA00022989"/>
    </source>
</evidence>
<dbReference type="AlphaFoldDB" id="A0AAE3KDC4"/>
<comment type="subcellular location">
    <subcellularLocation>
        <location evidence="1">Cell membrane</location>
        <topology evidence="1">Multi-pass membrane protein</topology>
    </subcellularLocation>
</comment>
<evidence type="ECO:0000259" key="7">
    <source>
        <dbReference type="Pfam" id="PF02656"/>
    </source>
</evidence>
<dbReference type="GO" id="GO:0005886">
    <property type="term" value="C:plasma membrane"/>
    <property type="evidence" value="ECO:0007669"/>
    <property type="project" value="UniProtKB-SubCell"/>
</dbReference>
<keyword evidence="5 6" id="KW-0472">Membrane</keyword>
<evidence type="ECO:0000313" key="9">
    <source>
        <dbReference type="Proteomes" id="UP001206128"/>
    </source>
</evidence>
<reference evidence="8" key="1">
    <citation type="submission" date="2022-06" db="EMBL/GenBank/DDBJ databases">
        <title>Genomic Encyclopedia of Archaeal and Bacterial Type Strains, Phase II (KMG-II): from individual species to whole genera.</title>
        <authorList>
            <person name="Goeker M."/>
        </authorList>
    </citation>
    <scope>NUCLEOTIDE SEQUENCE</scope>
    <source>
        <strain evidence="8">DSM 43935</strain>
    </source>
</reference>
<organism evidence="8 9">
    <name type="scientific">Goodfellowiella coeruleoviolacea</name>
    <dbReference type="NCBI Taxonomy" id="334858"/>
    <lineage>
        <taxon>Bacteria</taxon>
        <taxon>Bacillati</taxon>
        <taxon>Actinomycetota</taxon>
        <taxon>Actinomycetes</taxon>
        <taxon>Pseudonocardiales</taxon>
        <taxon>Pseudonocardiaceae</taxon>
        <taxon>Goodfellowiella</taxon>
    </lineage>
</organism>
<feature type="domain" description="DUF202" evidence="7">
    <location>
        <begin position="21"/>
        <end position="88"/>
    </location>
</feature>
<feature type="transmembrane region" description="Helical" evidence="6">
    <location>
        <begin position="57"/>
        <end position="79"/>
    </location>
</feature>
<dbReference type="InterPro" id="IPR003807">
    <property type="entry name" value="DUF202"/>
</dbReference>
<feature type="transmembrane region" description="Helical" evidence="6">
    <location>
        <begin position="99"/>
        <end position="121"/>
    </location>
</feature>
<protein>
    <submittedName>
        <fullName evidence="8">Membrane protein</fullName>
    </submittedName>
</protein>
<dbReference type="Pfam" id="PF02656">
    <property type="entry name" value="DUF202"/>
    <property type="match status" value="1"/>
</dbReference>
<dbReference type="Proteomes" id="UP001206128">
    <property type="component" value="Unassembled WGS sequence"/>
</dbReference>
<keyword evidence="4 6" id="KW-1133">Transmembrane helix</keyword>
<accession>A0AAE3KDC4</accession>